<dbReference type="GO" id="GO:0080120">
    <property type="term" value="P:CAAX-box protein maturation"/>
    <property type="evidence" value="ECO:0007669"/>
    <property type="project" value="UniProtKB-ARBA"/>
</dbReference>
<protein>
    <submittedName>
        <fullName evidence="3">CAAX protease self-immunity</fullName>
    </submittedName>
</protein>
<dbReference type="PANTHER" id="PTHR35797">
    <property type="entry name" value="PROTEASE-RELATED"/>
    <property type="match status" value="1"/>
</dbReference>
<keyword evidence="4" id="KW-1185">Reference proteome</keyword>
<feature type="domain" description="CAAX prenyl protease 2/Lysostaphin resistance protein A-like" evidence="2">
    <location>
        <begin position="120"/>
        <end position="220"/>
    </location>
</feature>
<feature type="transmembrane region" description="Helical" evidence="1">
    <location>
        <begin position="38"/>
        <end position="58"/>
    </location>
</feature>
<evidence type="ECO:0000313" key="3">
    <source>
        <dbReference type="EMBL" id="GAP41714.1"/>
    </source>
</evidence>
<dbReference type="Proteomes" id="UP000053370">
    <property type="component" value="Unassembled WGS sequence"/>
</dbReference>
<dbReference type="AlphaFoldDB" id="A0A0S7BUG3"/>
<feature type="transmembrane region" description="Helical" evidence="1">
    <location>
        <begin position="152"/>
        <end position="169"/>
    </location>
</feature>
<accession>A0A0S7BUG3</accession>
<keyword evidence="1" id="KW-1133">Transmembrane helix</keyword>
<evidence type="ECO:0000256" key="1">
    <source>
        <dbReference type="SAM" id="Phobius"/>
    </source>
</evidence>
<feature type="transmembrane region" description="Helical" evidence="1">
    <location>
        <begin position="115"/>
        <end position="132"/>
    </location>
</feature>
<keyword evidence="3" id="KW-0645">Protease</keyword>
<evidence type="ECO:0000313" key="4">
    <source>
        <dbReference type="Proteomes" id="UP000053370"/>
    </source>
</evidence>
<keyword evidence="1" id="KW-0812">Transmembrane</keyword>
<dbReference type="InterPro" id="IPR003675">
    <property type="entry name" value="Rce1/LyrA-like_dom"/>
</dbReference>
<reference evidence="3" key="1">
    <citation type="journal article" date="2015" name="Genome Announc.">
        <title>Draft Genome Sequence of Anaerolineae Strain TC1, a Novel Isolate from a Methanogenic Wastewater Treatment System.</title>
        <authorList>
            <person name="Matsuura N."/>
            <person name="Tourlousse D.M."/>
            <person name="Sun L."/>
            <person name="Toyonaga M."/>
            <person name="Kuroda K."/>
            <person name="Ohashi A."/>
            <person name="Cruz R."/>
            <person name="Yamaguchi T."/>
            <person name="Sekiguchi Y."/>
        </authorList>
    </citation>
    <scope>NUCLEOTIDE SEQUENCE [LARGE SCALE GENOMIC DNA]</scope>
    <source>
        <strain evidence="3">TC1</strain>
    </source>
</reference>
<keyword evidence="1" id="KW-0472">Membrane</keyword>
<feature type="transmembrane region" description="Helical" evidence="1">
    <location>
        <begin position="79"/>
        <end position="103"/>
    </location>
</feature>
<dbReference type="STRING" id="1678840.ATC1_131710"/>
<dbReference type="EMBL" id="DF968181">
    <property type="protein sequence ID" value="GAP41714.1"/>
    <property type="molecule type" value="Genomic_DNA"/>
</dbReference>
<feature type="transmembrane region" description="Helical" evidence="1">
    <location>
        <begin position="12"/>
        <end position="32"/>
    </location>
</feature>
<feature type="transmembrane region" description="Helical" evidence="1">
    <location>
        <begin position="239"/>
        <end position="256"/>
    </location>
</feature>
<dbReference type="InterPro" id="IPR042150">
    <property type="entry name" value="MmRce1-like"/>
</dbReference>
<dbReference type="GO" id="GO:0004175">
    <property type="term" value="F:endopeptidase activity"/>
    <property type="evidence" value="ECO:0007669"/>
    <property type="project" value="UniProtKB-ARBA"/>
</dbReference>
<dbReference type="GO" id="GO:0006508">
    <property type="term" value="P:proteolysis"/>
    <property type="evidence" value="ECO:0007669"/>
    <property type="project" value="UniProtKB-KW"/>
</dbReference>
<feature type="transmembrane region" description="Helical" evidence="1">
    <location>
        <begin position="181"/>
        <end position="201"/>
    </location>
</feature>
<evidence type="ECO:0000259" key="2">
    <source>
        <dbReference type="Pfam" id="PF02517"/>
    </source>
</evidence>
<organism evidence="3">
    <name type="scientific">Flexilinea flocculi</name>
    <dbReference type="NCBI Taxonomy" id="1678840"/>
    <lineage>
        <taxon>Bacteria</taxon>
        <taxon>Bacillati</taxon>
        <taxon>Chloroflexota</taxon>
        <taxon>Anaerolineae</taxon>
        <taxon>Anaerolineales</taxon>
        <taxon>Anaerolineaceae</taxon>
        <taxon>Flexilinea</taxon>
    </lineage>
</organism>
<dbReference type="Pfam" id="PF02517">
    <property type="entry name" value="Rce1-like"/>
    <property type="match status" value="1"/>
</dbReference>
<proteinExistence type="predicted"/>
<dbReference type="PANTHER" id="PTHR35797:SF1">
    <property type="entry name" value="PROTEASE"/>
    <property type="match status" value="1"/>
</dbReference>
<gene>
    <name evidence="3" type="ORF">ATC1_131710</name>
</gene>
<feature type="transmembrane region" description="Helical" evidence="1">
    <location>
        <begin position="208"/>
        <end position="227"/>
    </location>
</feature>
<keyword evidence="3" id="KW-0378">Hydrolase</keyword>
<dbReference type="OrthoDB" id="9777755at2"/>
<name>A0A0S7BUG3_9CHLR</name>
<sequence>MKRLSLLESHPAIIFFVLTYSFSWLIWMPMVFTNKESRLFIIIGTFGPTSVAILLTGLKSGRNGLKELLSHFFIWRLNFFWYLFSFFSTMLVVMASIGIHLIMGGKVPKFNDPRQIYLVIPVFAYVLFLSVLGEEIGWRGYILPRLEQKHSALFASLIIGLLWGLWHLPEFWMKSNFHHQIPFILFLLQDIALSIVLTWLYNSTKKSLLIVNLFHAASNTTLGVLPILPMDTGGDLRPLWIAVSLLWVIAAIIVMTNKPAWIAHR</sequence>